<dbReference type="PANTHER" id="PTHR13255:SF0">
    <property type="entry name" value="ATAXIN-10"/>
    <property type="match status" value="1"/>
</dbReference>
<evidence type="ECO:0000313" key="5">
    <source>
        <dbReference type="EMBL" id="KAG2484138.1"/>
    </source>
</evidence>
<dbReference type="EMBL" id="JAEHOE010000156">
    <property type="protein sequence ID" value="KAG2484138.1"/>
    <property type="molecule type" value="Genomic_DNA"/>
</dbReference>
<dbReference type="Pfam" id="PF09759">
    <property type="entry name" value="Atx10homo_assoc"/>
    <property type="match status" value="1"/>
</dbReference>
<feature type="compositionally biased region" description="Low complexity" evidence="3">
    <location>
        <begin position="192"/>
        <end position="219"/>
    </location>
</feature>
<dbReference type="GO" id="GO:0051301">
    <property type="term" value="P:cell division"/>
    <property type="evidence" value="ECO:0007669"/>
    <property type="project" value="UniProtKB-KW"/>
</dbReference>
<keyword evidence="2" id="KW-0131">Cell cycle</keyword>
<feature type="compositionally biased region" description="Low complexity" evidence="3">
    <location>
        <begin position="306"/>
        <end position="318"/>
    </location>
</feature>
<evidence type="ECO:0000256" key="2">
    <source>
        <dbReference type="ARBA" id="ARBA00023306"/>
    </source>
</evidence>
<dbReference type="InterPro" id="IPR019156">
    <property type="entry name" value="Ataxin-10_domain"/>
</dbReference>
<reference evidence="5" key="1">
    <citation type="journal article" date="2020" name="bioRxiv">
        <title>Comparative genomics of Chlamydomonas.</title>
        <authorList>
            <person name="Craig R.J."/>
            <person name="Hasan A.R."/>
            <person name="Ness R.W."/>
            <person name="Keightley P.D."/>
        </authorList>
    </citation>
    <scope>NUCLEOTIDE SEQUENCE</scope>
    <source>
        <strain evidence="5">CCAP 11/70</strain>
    </source>
</reference>
<feature type="compositionally biased region" description="Gly residues" evidence="3">
    <location>
        <begin position="434"/>
        <end position="444"/>
    </location>
</feature>
<dbReference type="OrthoDB" id="379794at2759"/>
<evidence type="ECO:0000313" key="6">
    <source>
        <dbReference type="Proteomes" id="UP000612055"/>
    </source>
</evidence>
<dbReference type="AlphaFoldDB" id="A0A836BR03"/>
<comment type="caution">
    <text evidence="5">The sequence shown here is derived from an EMBL/GenBank/DDBJ whole genome shotgun (WGS) entry which is preliminary data.</text>
</comment>
<gene>
    <name evidence="5" type="ORF">HYH03_017020</name>
</gene>
<keyword evidence="6" id="KW-1185">Reference proteome</keyword>
<organism evidence="5 6">
    <name type="scientific">Edaphochlamys debaryana</name>
    <dbReference type="NCBI Taxonomy" id="47281"/>
    <lineage>
        <taxon>Eukaryota</taxon>
        <taxon>Viridiplantae</taxon>
        <taxon>Chlorophyta</taxon>
        <taxon>core chlorophytes</taxon>
        <taxon>Chlorophyceae</taxon>
        <taxon>CS clade</taxon>
        <taxon>Chlamydomonadales</taxon>
        <taxon>Chlamydomonadales incertae sedis</taxon>
        <taxon>Edaphochlamys</taxon>
    </lineage>
</organism>
<evidence type="ECO:0000256" key="3">
    <source>
        <dbReference type="SAM" id="MobiDB-lite"/>
    </source>
</evidence>
<evidence type="ECO:0000259" key="4">
    <source>
        <dbReference type="Pfam" id="PF09759"/>
    </source>
</evidence>
<feature type="region of interest" description="Disordered" evidence="3">
    <location>
        <begin position="75"/>
        <end position="103"/>
    </location>
</feature>
<feature type="region of interest" description="Disordered" evidence="3">
    <location>
        <begin position="270"/>
        <end position="318"/>
    </location>
</feature>
<dbReference type="Proteomes" id="UP000612055">
    <property type="component" value="Unassembled WGS sequence"/>
</dbReference>
<feature type="compositionally biased region" description="Low complexity" evidence="3">
    <location>
        <begin position="84"/>
        <end position="103"/>
    </location>
</feature>
<dbReference type="InterPro" id="IPR051374">
    <property type="entry name" value="Ataxin-10/CTR86_families"/>
</dbReference>
<dbReference type="PANTHER" id="PTHR13255">
    <property type="entry name" value="ATAXIN-10"/>
    <property type="match status" value="1"/>
</dbReference>
<evidence type="ECO:0000256" key="1">
    <source>
        <dbReference type="ARBA" id="ARBA00022618"/>
    </source>
</evidence>
<accession>A0A836BR03</accession>
<keyword evidence="1" id="KW-0132">Cell division</keyword>
<feature type="compositionally biased region" description="Low complexity" evidence="3">
    <location>
        <begin position="271"/>
        <end position="296"/>
    </location>
</feature>
<proteinExistence type="predicted"/>
<dbReference type="GO" id="GO:0005829">
    <property type="term" value="C:cytosol"/>
    <property type="evidence" value="ECO:0007669"/>
    <property type="project" value="TreeGrafter"/>
</dbReference>
<feature type="region of interest" description="Disordered" evidence="3">
    <location>
        <begin position="423"/>
        <end position="453"/>
    </location>
</feature>
<feature type="domain" description="Ataxin-10" evidence="4">
    <location>
        <begin position="480"/>
        <end position="577"/>
    </location>
</feature>
<feature type="region of interest" description="Disordered" evidence="3">
    <location>
        <begin position="186"/>
        <end position="219"/>
    </location>
</feature>
<protein>
    <recommendedName>
        <fullName evidence="4">Ataxin-10 domain-containing protein</fullName>
    </recommendedName>
</protein>
<sequence length="600" mass="59243">MLIAACAQLMANLANSGEEGARAVWAAAFPAALRALVEHRQESIHTPATLVLFACCRQDVACSRALCGLAGADLTSSTPASEGATPPSSAAGDSSSPSSSVRVAAGDESAAAAAAGGSRTVAAGIWTAVLHRLMAEEPLSPAAAEREGAPPPVHEWAALLVSCVGLRQGLLGPLLGLLSPPVTSAMGPGPEGSAATQPPGAAAAASQGDRASASAGDADVSTVSYGPYVPVLLHTAAMELVEMTAAAPVDLGLGPEAAAAVQGIQSGTVPESAAAGTESMAAAGPSEPSAAAESGPAGAGMGNVSGTGATTAGASDAASELPPAAWPLAAALRTAGEVAAACARCCAASGAAGQAQAQGRGIPTAPPAAVLEGALEVIKAATRREDGCRPLAAGSDLSEWLLLRAGLAQRVLGMLAALQPAVASRHKPKPGAGPAPGRGQGPSGSAGPVPASDRPVVTLPASLAAAAAGFPTEPPYIGYRGDLVAVLSNASYRRTAVVSELLAGGALELLLAQTGLDDRSPMAREWALWGVRNMAEVSTEVQQRIAGLELQTVVETPELKKLGLKLELDKASGKMKVTKTEEAKAMLEQPLQAGSTTTAT</sequence>
<name>A0A836BR03_9CHLO</name>